<evidence type="ECO:0000313" key="9">
    <source>
        <dbReference type="Proteomes" id="UP000678393"/>
    </source>
</evidence>
<dbReference type="OrthoDB" id="4062651at2759"/>
<gene>
    <name evidence="8" type="ORF">CUNI_LOCUS8410</name>
</gene>
<keyword evidence="1" id="KW-0723">Serine/threonine-protein kinase</keyword>
<dbReference type="PROSITE" id="PS50011">
    <property type="entry name" value="PROTEIN_KINASE_DOM"/>
    <property type="match status" value="1"/>
</dbReference>
<keyword evidence="9" id="KW-1185">Reference proteome</keyword>
<dbReference type="InterPro" id="IPR000719">
    <property type="entry name" value="Prot_kinase_dom"/>
</dbReference>
<dbReference type="InterPro" id="IPR011009">
    <property type="entry name" value="Kinase-like_dom_sf"/>
</dbReference>
<dbReference type="GO" id="GO:0005524">
    <property type="term" value="F:ATP binding"/>
    <property type="evidence" value="ECO:0007669"/>
    <property type="project" value="UniProtKB-KW"/>
</dbReference>
<evidence type="ECO:0000256" key="2">
    <source>
        <dbReference type="ARBA" id="ARBA00022679"/>
    </source>
</evidence>
<dbReference type="Proteomes" id="UP000678393">
    <property type="component" value="Unassembled WGS sequence"/>
</dbReference>
<dbReference type="EMBL" id="CAJHNH020001379">
    <property type="protein sequence ID" value="CAG5122852.1"/>
    <property type="molecule type" value="Genomic_DNA"/>
</dbReference>
<dbReference type="Pfam" id="PF00069">
    <property type="entry name" value="Pkinase"/>
    <property type="match status" value="1"/>
</dbReference>
<feature type="domain" description="Protein kinase" evidence="7">
    <location>
        <begin position="74"/>
        <end position="329"/>
    </location>
</feature>
<keyword evidence="3" id="KW-0547">Nucleotide-binding</keyword>
<evidence type="ECO:0000259" key="7">
    <source>
        <dbReference type="PROSITE" id="PS50011"/>
    </source>
</evidence>
<name>A0A8S3Z6L1_9EUPU</name>
<keyword evidence="2" id="KW-0808">Transferase</keyword>
<keyword evidence="4" id="KW-0418">Kinase</keyword>
<dbReference type="AlphaFoldDB" id="A0A8S3Z6L1"/>
<reference evidence="8" key="1">
    <citation type="submission" date="2021-04" db="EMBL/GenBank/DDBJ databases">
        <authorList>
            <consortium name="Molecular Ecology Group"/>
        </authorList>
    </citation>
    <scope>NUCLEOTIDE SEQUENCE</scope>
</reference>
<accession>A0A8S3Z6L1</accession>
<evidence type="ECO:0000256" key="3">
    <source>
        <dbReference type="ARBA" id="ARBA00022741"/>
    </source>
</evidence>
<evidence type="ECO:0000313" key="8">
    <source>
        <dbReference type="EMBL" id="CAG5122852.1"/>
    </source>
</evidence>
<dbReference type="PANTHER" id="PTHR24351">
    <property type="entry name" value="RIBOSOMAL PROTEIN S6 KINASE"/>
    <property type="match status" value="1"/>
</dbReference>
<dbReference type="Gene3D" id="1.10.510.10">
    <property type="entry name" value="Transferase(Phosphotransferase) domain 1"/>
    <property type="match status" value="1"/>
</dbReference>
<proteinExistence type="predicted"/>
<keyword evidence="5" id="KW-0067">ATP-binding</keyword>
<protein>
    <recommendedName>
        <fullName evidence="7">Protein kinase domain-containing protein</fullName>
    </recommendedName>
</protein>
<evidence type="ECO:0000256" key="1">
    <source>
        <dbReference type="ARBA" id="ARBA00022527"/>
    </source>
</evidence>
<feature type="region of interest" description="Disordered" evidence="6">
    <location>
        <begin position="15"/>
        <end position="36"/>
    </location>
</feature>
<dbReference type="SUPFAM" id="SSF56112">
    <property type="entry name" value="Protein kinase-like (PK-like)"/>
    <property type="match status" value="1"/>
</dbReference>
<feature type="compositionally biased region" description="Polar residues" evidence="6">
    <location>
        <begin position="21"/>
        <end position="30"/>
    </location>
</feature>
<sequence length="433" mass="49317">MSCFGCIGQDNELDKRRKSSRYSSNPNLSEGRSVRRKESALKTSLQIIEELSESTYGLAIEGKENKPYEAQDFFAFKEILGSGVVAVVFRAYFKPTGKVYAVKFISNLKQSRQFVSRELTILKLSCNCKYLVQYHSHFRVGTNMYFVIELCDGGTLEELLDHKFLMPPRLGRTYLRELASALMYLHSLKFVHRDVHVANCLLTSTAHLRLSDFGLTRTVDDPNGEMMTICGKAAIRAPELYLDKLCGFGLDWWSMGIMLYRFVTGYYPFQTEKLTQGFQSVTKLKEKYPEWLFDDPHTTDLCQKLLEKDPKQRLGYQNEAVEIKSHPYFSGMNWNVDENIENVLEQDLKTVSKQYIPVFKRILRILGAHNHPLLGVSEGTRDSDISITQMLARDLESRNIAKKLTDFLSLSAAPNSDILSKKNLASSMPGSGV</sequence>
<comment type="caution">
    <text evidence="8">The sequence shown here is derived from an EMBL/GenBank/DDBJ whole genome shotgun (WGS) entry which is preliminary data.</text>
</comment>
<organism evidence="8 9">
    <name type="scientific">Candidula unifasciata</name>
    <dbReference type="NCBI Taxonomy" id="100452"/>
    <lineage>
        <taxon>Eukaryota</taxon>
        <taxon>Metazoa</taxon>
        <taxon>Spiralia</taxon>
        <taxon>Lophotrochozoa</taxon>
        <taxon>Mollusca</taxon>
        <taxon>Gastropoda</taxon>
        <taxon>Heterobranchia</taxon>
        <taxon>Euthyneura</taxon>
        <taxon>Panpulmonata</taxon>
        <taxon>Eupulmonata</taxon>
        <taxon>Stylommatophora</taxon>
        <taxon>Helicina</taxon>
        <taxon>Helicoidea</taxon>
        <taxon>Geomitridae</taxon>
        <taxon>Candidula</taxon>
    </lineage>
</organism>
<evidence type="ECO:0000256" key="5">
    <source>
        <dbReference type="ARBA" id="ARBA00022840"/>
    </source>
</evidence>
<evidence type="ECO:0000256" key="6">
    <source>
        <dbReference type="SAM" id="MobiDB-lite"/>
    </source>
</evidence>
<dbReference type="GO" id="GO:0004674">
    <property type="term" value="F:protein serine/threonine kinase activity"/>
    <property type="evidence" value="ECO:0007669"/>
    <property type="project" value="UniProtKB-KW"/>
</dbReference>
<evidence type="ECO:0000256" key="4">
    <source>
        <dbReference type="ARBA" id="ARBA00022777"/>
    </source>
</evidence>